<gene>
    <name evidence="7" type="ORF">ACFFJC_14385</name>
</gene>
<dbReference type="EMBL" id="JBHLWK010000017">
    <property type="protein sequence ID" value="MFC0205449.1"/>
    <property type="molecule type" value="Genomic_DNA"/>
</dbReference>
<dbReference type="InterPro" id="IPR011990">
    <property type="entry name" value="TPR-like_helical_dom_sf"/>
</dbReference>
<evidence type="ECO:0000256" key="1">
    <source>
        <dbReference type="ARBA" id="ARBA00012528"/>
    </source>
</evidence>
<evidence type="ECO:0000256" key="4">
    <source>
        <dbReference type="SAM" id="Phobius"/>
    </source>
</evidence>
<dbReference type="NCBIfam" id="TIGR00254">
    <property type="entry name" value="GGDEF"/>
    <property type="match status" value="1"/>
</dbReference>
<keyword evidence="7" id="KW-0548">Nucleotidyltransferase</keyword>
<dbReference type="SMART" id="SM00267">
    <property type="entry name" value="GGDEF"/>
    <property type="match status" value="1"/>
</dbReference>
<proteinExistence type="predicted"/>
<dbReference type="InterPro" id="IPR000160">
    <property type="entry name" value="GGDEF_dom"/>
</dbReference>
<feature type="region of interest" description="Disordered" evidence="3">
    <location>
        <begin position="601"/>
        <end position="630"/>
    </location>
</feature>
<dbReference type="InterPro" id="IPR050469">
    <property type="entry name" value="Diguanylate_Cyclase"/>
</dbReference>
<protein>
    <recommendedName>
        <fullName evidence="1">diguanylate cyclase</fullName>
        <ecNumber evidence="1">2.7.7.65</ecNumber>
    </recommendedName>
</protein>
<dbReference type="PANTHER" id="PTHR45138:SF9">
    <property type="entry name" value="DIGUANYLATE CYCLASE DGCM-RELATED"/>
    <property type="match status" value="1"/>
</dbReference>
<dbReference type="Pfam" id="PF00990">
    <property type="entry name" value="GGDEF"/>
    <property type="match status" value="1"/>
</dbReference>
<feature type="transmembrane region" description="Helical" evidence="4">
    <location>
        <begin position="419"/>
        <end position="437"/>
    </location>
</feature>
<dbReference type="EC" id="2.7.7.65" evidence="1"/>
<feature type="domain" description="GGDEF" evidence="6">
    <location>
        <begin position="480"/>
        <end position="606"/>
    </location>
</feature>
<feature type="signal peptide" evidence="5">
    <location>
        <begin position="1"/>
        <end position="26"/>
    </location>
</feature>
<evidence type="ECO:0000256" key="2">
    <source>
        <dbReference type="ARBA" id="ARBA00034247"/>
    </source>
</evidence>
<organism evidence="7 8">
    <name type="scientific">Novosphingobium soli</name>
    <dbReference type="NCBI Taxonomy" id="574956"/>
    <lineage>
        <taxon>Bacteria</taxon>
        <taxon>Pseudomonadati</taxon>
        <taxon>Pseudomonadota</taxon>
        <taxon>Alphaproteobacteria</taxon>
        <taxon>Sphingomonadales</taxon>
        <taxon>Sphingomonadaceae</taxon>
        <taxon>Novosphingobium</taxon>
    </lineage>
</organism>
<evidence type="ECO:0000259" key="6">
    <source>
        <dbReference type="PROSITE" id="PS50887"/>
    </source>
</evidence>
<comment type="catalytic activity">
    <reaction evidence="2">
        <text>2 GTP = 3',3'-c-di-GMP + 2 diphosphate</text>
        <dbReference type="Rhea" id="RHEA:24898"/>
        <dbReference type="ChEBI" id="CHEBI:33019"/>
        <dbReference type="ChEBI" id="CHEBI:37565"/>
        <dbReference type="ChEBI" id="CHEBI:58805"/>
        <dbReference type="EC" id="2.7.7.65"/>
    </reaction>
</comment>
<evidence type="ECO:0000313" key="7">
    <source>
        <dbReference type="EMBL" id="MFC0205449.1"/>
    </source>
</evidence>
<evidence type="ECO:0000256" key="3">
    <source>
        <dbReference type="SAM" id="MobiDB-lite"/>
    </source>
</evidence>
<name>A0ABV6CYH7_9SPHN</name>
<dbReference type="InterPro" id="IPR029787">
    <property type="entry name" value="Nucleotide_cyclase"/>
</dbReference>
<evidence type="ECO:0000313" key="8">
    <source>
        <dbReference type="Proteomes" id="UP001589798"/>
    </source>
</evidence>
<sequence length="630" mass="67741">MRKACVRVSLLTAATGTLALASPASAMCNAGSAPIVAQLQEQVLGNPSKALQQIEQRLKQPGLGRIDRAWLHAAQAFAYSTLEMSAEEVRAAEAGLRLAPDPKEGPHVELLVQLGSGLSDPAEIAKIKQRLVAARRFVAPGSVTDVCSRAAVGYLSNEPAESLREMGTAYRMAMQQGMAAQRAGIALDLAGLLMKAGDYEQAQSLIDDSARWAEKNGQTFQSASIAFRTAMILTGRKDYAATIPQFERAYRLARSVGNDHFAAFAALSMCQSYISLNRFSEAQRACNNAERLFGDETIALPRLMAYRSRIALGLKDYETAIALSTELLDGPATVATRSSSPFQTRALAYAGLGRWQEAFTDLKAFLDGFRKETEASRTRETASLRTQVEIDRQLDRNKALSRELAFQQERARYERQQTLLIAFAAGALLLLLALFLVNGRRHRRALETLASTDALTGISNRRDAIARAAELLGRAADARMPVAVALVDVDHFKQINDVDGHAAGDAALKALAGVLKSQLRHSDVVGRWGGEEFVIVLPGLRPTEAADVVARIRTAAAELERPLRFSAGIAAAAPGERSLEAIVARADAALYAAKSGGRNRSVIAEDAGTSPDSPPPPAARRRSEAEPASL</sequence>
<accession>A0ABV6CYH7</accession>
<keyword evidence="7" id="KW-0808">Transferase</keyword>
<dbReference type="SUPFAM" id="SSF55073">
    <property type="entry name" value="Nucleotide cyclase"/>
    <property type="match status" value="1"/>
</dbReference>
<dbReference type="Gene3D" id="1.25.40.10">
    <property type="entry name" value="Tetratricopeptide repeat domain"/>
    <property type="match status" value="2"/>
</dbReference>
<dbReference type="RefSeq" id="WP_379488181.1">
    <property type="nucleotide sequence ID" value="NZ_JBHLWK010000017.1"/>
</dbReference>
<dbReference type="GO" id="GO:0052621">
    <property type="term" value="F:diguanylate cyclase activity"/>
    <property type="evidence" value="ECO:0007669"/>
    <property type="project" value="UniProtKB-EC"/>
</dbReference>
<dbReference type="Gene3D" id="3.30.70.270">
    <property type="match status" value="1"/>
</dbReference>
<keyword evidence="4" id="KW-0812">Transmembrane</keyword>
<dbReference type="PANTHER" id="PTHR45138">
    <property type="entry name" value="REGULATORY COMPONENTS OF SENSORY TRANSDUCTION SYSTEM"/>
    <property type="match status" value="1"/>
</dbReference>
<dbReference type="CDD" id="cd01949">
    <property type="entry name" value="GGDEF"/>
    <property type="match status" value="1"/>
</dbReference>
<evidence type="ECO:0000256" key="5">
    <source>
        <dbReference type="SAM" id="SignalP"/>
    </source>
</evidence>
<dbReference type="PROSITE" id="PS50887">
    <property type="entry name" value="GGDEF"/>
    <property type="match status" value="1"/>
</dbReference>
<dbReference type="Proteomes" id="UP001589798">
    <property type="component" value="Unassembled WGS sequence"/>
</dbReference>
<feature type="chain" id="PRO_5045494642" description="diguanylate cyclase" evidence="5">
    <location>
        <begin position="27"/>
        <end position="630"/>
    </location>
</feature>
<keyword evidence="4" id="KW-1133">Transmembrane helix</keyword>
<dbReference type="SUPFAM" id="SSF48452">
    <property type="entry name" value="TPR-like"/>
    <property type="match status" value="1"/>
</dbReference>
<feature type="compositionally biased region" description="Basic and acidic residues" evidence="3">
    <location>
        <begin position="621"/>
        <end position="630"/>
    </location>
</feature>
<dbReference type="InterPro" id="IPR043128">
    <property type="entry name" value="Rev_trsase/Diguanyl_cyclase"/>
</dbReference>
<keyword evidence="8" id="KW-1185">Reference proteome</keyword>
<keyword evidence="4" id="KW-0472">Membrane</keyword>
<keyword evidence="5" id="KW-0732">Signal</keyword>
<comment type="caution">
    <text evidence="7">The sequence shown here is derived from an EMBL/GenBank/DDBJ whole genome shotgun (WGS) entry which is preliminary data.</text>
</comment>
<reference evidence="7 8" key="1">
    <citation type="submission" date="2024-09" db="EMBL/GenBank/DDBJ databases">
        <authorList>
            <person name="Sun Q."/>
            <person name="Mori K."/>
        </authorList>
    </citation>
    <scope>NUCLEOTIDE SEQUENCE [LARGE SCALE GENOMIC DNA]</scope>
    <source>
        <strain evidence="7 8">CCM 7706</strain>
    </source>
</reference>